<accession>A0A914CJX7</accession>
<dbReference type="AlphaFoldDB" id="A0A914CJX7"/>
<dbReference type="SUPFAM" id="SSF49899">
    <property type="entry name" value="Concanavalin A-like lectins/glucanases"/>
    <property type="match status" value="2"/>
</dbReference>
<dbReference type="PANTHER" id="PTHR11346:SF176">
    <property type="entry name" value="32 KDA BETA-GALACTOSIDE-BINDING LECTIN LEC-3"/>
    <property type="match status" value="1"/>
</dbReference>
<evidence type="ECO:0000313" key="5">
    <source>
        <dbReference type="Proteomes" id="UP000887540"/>
    </source>
</evidence>
<dbReference type="WBParaSite" id="ACRNAN_scaffold1120.g31033.t1">
    <property type="protein sequence ID" value="ACRNAN_scaffold1120.g31033.t1"/>
    <property type="gene ID" value="ACRNAN_scaffold1120.g31033"/>
</dbReference>
<proteinExistence type="predicted"/>
<evidence type="ECO:0000313" key="6">
    <source>
        <dbReference type="WBParaSite" id="ACRNAN_scaffold1120.g31033.t1"/>
    </source>
</evidence>
<evidence type="ECO:0000256" key="2">
    <source>
        <dbReference type="ARBA" id="ARBA00022737"/>
    </source>
</evidence>
<dbReference type="PANTHER" id="PTHR11346">
    <property type="entry name" value="GALECTIN"/>
    <property type="match status" value="1"/>
</dbReference>
<sequence length="400" mass="46422">MKNISNKLNMTSFIREDMTRGEDLCFGIHYCDSLIISAAGSTFAWWIGYLKKSDGPVFYNSQITKPSDDFNLYMSKKIFDYDGYPKEWIRLALNDNSIVVDSKWFYEKLGSKINISLIPYISELKEPIKPGQTLIVQGLTIHESRRFTINLHNTFDDYSGNDIPLHISVRFDGDNIVFNTFSSGQWGKEERKNNPFFPGDNFDIRIRAHDHKFDIFIDRKPFFEYFYRLPLNEITHFSVAGDCFLSEIHWSDSKYYTIPLETSILGGFTPGKRLLIFGQVEEKAMSFNISLLYKSGDVALHFNLRFDEKVIVINALTHGTWGREEREGKNFFEKGALFDFFIDNTEDSFKIIINNHYYADFSHRTGAHEIHGLRIQGDVDISSIQMKRSPRMASNQTHTL</sequence>
<protein>
    <recommendedName>
        <fullName evidence="3">Galectin</fullName>
    </recommendedName>
</protein>
<dbReference type="Gene3D" id="2.60.120.200">
    <property type="match status" value="2"/>
</dbReference>
<dbReference type="SMART" id="SM00276">
    <property type="entry name" value="GLECT"/>
    <property type="match status" value="2"/>
</dbReference>
<name>A0A914CJX7_9BILA</name>
<dbReference type="CDD" id="cd00070">
    <property type="entry name" value="GLECT"/>
    <property type="match status" value="2"/>
</dbReference>
<dbReference type="SMART" id="SM00908">
    <property type="entry name" value="Gal-bind_lectin"/>
    <property type="match status" value="2"/>
</dbReference>
<organism evidence="5 6">
    <name type="scientific">Acrobeloides nanus</name>
    <dbReference type="NCBI Taxonomy" id="290746"/>
    <lineage>
        <taxon>Eukaryota</taxon>
        <taxon>Metazoa</taxon>
        <taxon>Ecdysozoa</taxon>
        <taxon>Nematoda</taxon>
        <taxon>Chromadorea</taxon>
        <taxon>Rhabditida</taxon>
        <taxon>Tylenchina</taxon>
        <taxon>Cephalobomorpha</taxon>
        <taxon>Cephaloboidea</taxon>
        <taxon>Cephalobidae</taxon>
        <taxon>Acrobeloides</taxon>
    </lineage>
</organism>
<keyword evidence="5" id="KW-1185">Reference proteome</keyword>
<dbReference type="FunFam" id="2.60.120.200:FF:000124">
    <property type="entry name" value="Galectin-4"/>
    <property type="match status" value="2"/>
</dbReference>
<dbReference type="InterPro" id="IPR001079">
    <property type="entry name" value="Galectin_CRD"/>
</dbReference>
<feature type="domain" description="Galectin" evidence="4">
    <location>
        <begin position="260"/>
        <end position="387"/>
    </location>
</feature>
<dbReference type="GO" id="GO:0016936">
    <property type="term" value="F:galactoside binding"/>
    <property type="evidence" value="ECO:0007669"/>
    <property type="project" value="TreeGrafter"/>
</dbReference>
<keyword evidence="1 3" id="KW-0430">Lectin</keyword>
<dbReference type="InterPro" id="IPR044156">
    <property type="entry name" value="Galectin-like"/>
</dbReference>
<dbReference type="PROSITE" id="PS51304">
    <property type="entry name" value="GALECTIN"/>
    <property type="match status" value="2"/>
</dbReference>
<evidence type="ECO:0000256" key="1">
    <source>
        <dbReference type="ARBA" id="ARBA00022734"/>
    </source>
</evidence>
<dbReference type="Pfam" id="PF00337">
    <property type="entry name" value="Gal-bind_lectin"/>
    <property type="match status" value="2"/>
</dbReference>
<dbReference type="InterPro" id="IPR013320">
    <property type="entry name" value="ConA-like_dom_sf"/>
</dbReference>
<feature type="domain" description="Galectin" evidence="4">
    <location>
        <begin position="120"/>
        <end position="251"/>
    </location>
</feature>
<dbReference type="GO" id="GO:0030246">
    <property type="term" value="F:carbohydrate binding"/>
    <property type="evidence" value="ECO:0007669"/>
    <property type="project" value="UniProtKB-UniRule"/>
</dbReference>
<dbReference type="Proteomes" id="UP000887540">
    <property type="component" value="Unplaced"/>
</dbReference>
<evidence type="ECO:0000256" key="3">
    <source>
        <dbReference type="RuleBase" id="RU102079"/>
    </source>
</evidence>
<evidence type="ECO:0000259" key="4">
    <source>
        <dbReference type="PROSITE" id="PS51304"/>
    </source>
</evidence>
<reference evidence="6" key="1">
    <citation type="submission" date="2022-11" db="UniProtKB">
        <authorList>
            <consortium name="WormBaseParasite"/>
        </authorList>
    </citation>
    <scope>IDENTIFICATION</scope>
</reference>
<keyword evidence="2" id="KW-0677">Repeat</keyword>